<proteinExistence type="predicted"/>
<feature type="compositionally biased region" description="Basic residues" evidence="1">
    <location>
        <begin position="1035"/>
        <end position="1045"/>
    </location>
</feature>
<evidence type="ECO:0000313" key="2">
    <source>
        <dbReference type="EMBL" id="OWF44187.1"/>
    </source>
</evidence>
<accession>A0A210Q623</accession>
<dbReference type="Proteomes" id="UP000242188">
    <property type="component" value="Unassembled WGS sequence"/>
</dbReference>
<reference evidence="2 3" key="1">
    <citation type="journal article" date="2017" name="Nat. Ecol. Evol.">
        <title>Scallop genome provides insights into evolution of bilaterian karyotype and development.</title>
        <authorList>
            <person name="Wang S."/>
            <person name="Zhang J."/>
            <person name="Jiao W."/>
            <person name="Li J."/>
            <person name="Xun X."/>
            <person name="Sun Y."/>
            <person name="Guo X."/>
            <person name="Huan P."/>
            <person name="Dong B."/>
            <person name="Zhang L."/>
            <person name="Hu X."/>
            <person name="Sun X."/>
            <person name="Wang J."/>
            <person name="Zhao C."/>
            <person name="Wang Y."/>
            <person name="Wang D."/>
            <person name="Huang X."/>
            <person name="Wang R."/>
            <person name="Lv J."/>
            <person name="Li Y."/>
            <person name="Zhang Z."/>
            <person name="Liu B."/>
            <person name="Lu W."/>
            <person name="Hui Y."/>
            <person name="Liang J."/>
            <person name="Zhou Z."/>
            <person name="Hou R."/>
            <person name="Li X."/>
            <person name="Liu Y."/>
            <person name="Li H."/>
            <person name="Ning X."/>
            <person name="Lin Y."/>
            <person name="Zhao L."/>
            <person name="Xing Q."/>
            <person name="Dou J."/>
            <person name="Li Y."/>
            <person name="Mao J."/>
            <person name="Guo H."/>
            <person name="Dou H."/>
            <person name="Li T."/>
            <person name="Mu C."/>
            <person name="Jiang W."/>
            <person name="Fu Q."/>
            <person name="Fu X."/>
            <person name="Miao Y."/>
            <person name="Liu J."/>
            <person name="Yu Q."/>
            <person name="Li R."/>
            <person name="Liao H."/>
            <person name="Li X."/>
            <person name="Kong Y."/>
            <person name="Jiang Z."/>
            <person name="Chourrout D."/>
            <person name="Li R."/>
            <person name="Bao Z."/>
        </authorList>
    </citation>
    <scope>NUCLEOTIDE SEQUENCE [LARGE SCALE GENOMIC DNA]</scope>
    <source>
        <strain evidence="2 3">PY_sf001</strain>
    </source>
</reference>
<gene>
    <name evidence="2" type="ORF">KP79_PYT01730</name>
</gene>
<evidence type="ECO:0000256" key="1">
    <source>
        <dbReference type="SAM" id="MobiDB-lite"/>
    </source>
</evidence>
<comment type="caution">
    <text evidence="2">The sequence shown here is derived from an EMBL/GenBank/DDBJ whole genome shotgun (WGS) entry which is preliminary data.</text>
</comment>
<evidence type="ECO:0000313" key="3">
    <source>
        <dbReference type="Proteomes" id="UP000242188"/>
    </source>
</evidence>
<organism evidence="2 3">
    <name type="scientific">Mizuhopecten yessoensis</name>
    <name type="common">Japanese scallop</name>
    <name type="synonym">Patinopecten yessoensis</name>
    <dbReference type="NCBI Taxonomy" id="6573"/>
    <lineage>
        <taxon>Eukaryota</taxon>
        <taxon>Metazoa</taxon>
        <taxon>Spiralia</taxon>
        <taxon>Lophotrochozoa</taxon>
        <taxon>Mollusca</taxon>
        <taxon>Bivalvia</taxon>
        <taxon>Autobranchia</taxon>
        <taxon>Pteriomorphia</taxon>
        <taxon>Pectinida</taxon>
        <taxon>Pectinoidea</taxon>
        <taxon>Pectinidae</taxon>
        <taxon>Mizuhopecten</taxon>
    </lineage>
</organism>
<protein>
    <submittedName>
        <fullName evidence="2">Uncharacterized protein</fullName>
    </submittedName>
</protein>
<dbReference type="EMBL" id="NEDP02004859">
    <property type="protein sequence ID" value="OWF44187.1"/>
    <property type="molecule type" value="Genomic_DNA"/>
</dbReference>
<dbReference type="AlphaFoldDB" id="A0A210Q623"/>
<feature type="region of interest" description="Disordered" evidence="1">
    <location>
        <begin position="1025"/>
        <end position="1045"/>
    </location>
</feature>
<name>A0A210Q623_MIZYE</name>
<dbReference type="OrthoDB" id="10641242at2759"/>
<sequence>MSRNTVNDVFTVNENVQTGKYCSRHHSKSHIELPCGDTYCMYCLKDEVQRYTWMMLTCKHCQKEISKEQIAIFLQKEVFQENPFKLTLNHHPSKNCSVHKHDLIQFELPCGQTVCIRCLYQRKKYAFKTYGEGPDVRVCGCGEYLQLRHIEYCISQCEQKALFQENPFKLVSNRHSLKYCSIHKHDLIQFELPCDQTGCIRCLYEFKTYTFKPSNEASDASVCSCGGYLRLRHIEECISQCEQKAVFQENPFKLASNHDPQKYCFVHKHDLIQFELPCDQTGCIRCLYEFKTYTFKPSNEASDASVCSCGGYLRLRHIEECISQCEQKAADLRVFSPTKDNNGFSIHPDSETAAVLRHTWTYINDDGSCPKHNHSKVCLKLSCGKTFCHQCIQTSVRILESPLRREKQDHIICNCSVGRILKSEITSWIENLPKSITEARILQRFNQNKECPEHHMAICARLPCDVLLCRQCIVKLKEEAKIRHTREPINRKQPYAADCTGCSDKIPGEVLESFLKEGLQDFQRHNRKCWCRKHKHHKIVVTTLKNDLLCKLCLELAVESNFSLDGESWSIEDSAKLFEDAPHDELFSTVKEKRPCDCGTWQAQAKLPCGLLVCHHCVYKLDQKHRKTGGCLCPKCSEVIAAQSLQMFLEKYDDSECYVNTTSRKGNCHEHRHWKVFCESKLLADESCTKPLCLMCIWKNKKLSELPSNVPHFLRKVDLQMKDLHEAPKCNSTKQICQRHKHHKVVCKAPCGEKYCIRCFEELLLSKVTEQVRVAHFNTECVECRTCTDVIPLEVLKTTIATFIEGDNVEIKITEKCKCSDPKEAASLPCGATLCKNCFEKPQCTETLNVLGNKCVLCPDRNCNDVIPIQTLESHFSKREQELIPKYRSWNPSKWCRTHQHHKICITDDKDASLCKLCLVSILKISAVKYIILDGEKTPADAINTLIKDISEIEMFLEPDWKNIPCSCKLSPAHFRLPCGLYMCDRCLFSLGQNNKENEVDCPKCREKIPHAYLQHKMENTDASALSHPGIEHGKHCKRHKHWKV</sequence>
<keyword evidence="3" id="KW-1185">Reference proteome</keyword>